<dbReference type="SUPFAM" id="SSF52540">
    <property type="entry name" value="P-loop containing nucleoside triphosphate hydrolases"/>
    <property type="match status" value="1"/>
</dbReference>
<dbReference type="GO" id="GO:0005524">
    <property type="term" value="F:ATP binding"/>
    <property type="evidence" value="ECO:0007669"/>
    <property type="project" value="InterPro"/>
</dbReference>
<gene>
    <name evidence="2" type="ORF">PXEA_LOCUS10867</name>
</gene>
<dbReference type="InterPro" id="IPR003439">
    <property type="entry name" value="ABC_transporter-like_ATP-bd"/>
</dbReference>
<evidence type="ECO:0000259" key="1">
    <source>
        <dbReference type="Pfam" id="PF00005"/>
    </source>
</evidence>
<dbReference type="Proteomes" id="UP000784294">
    <property type="component" value="Unassembled WGS sequence"/>
</dbReference>
<evidence type="ECO:0000313" key="2">
    <source>
        <dbReference type="EMBL" id="VEL17427.1"/>
    </source>
</evidence>
<feature type="domain" description="ABC transporter" evidence="1">
    <location>
        <begin position="28"/>
        <end position="72"/>
    </location>
</feature>
<keyword evidence="3" id="KW-1185">Reference proteome</keyword>
<dbReference type="PANTHER" id="PTHR24221:SF503">
    <property type="entry name" value="MITOCHONDRIAL POTASSIUM CHANNEL ATP-BINDING SUBUNIT"/>
    <property type="match status" value="1"/>
</dbReference>
<dbReference type="GO" id="GO:0016020">
    <property type="term" value="C:membrane"/>
    <property type="evidence" value="ECO:0007669"/>
    <property type="project" value="TreeGrafter"/>
</dbReference>
<proteinExistence type="predicted"/>
<dbReference type="Gene3D" id="3.40.50.300">
    <property type="entry name" value="P-loop containing nucleotide triphosphate hydrolases"/>
    <property type="match status" value="1"/>
</dbReference>
<dbReference type="PANTHER" id="PTHR24221">
    <property type="entry name" value="ATP-BINDING CASSETTE SUB-FAMILY B"/>
    <property type="match status" value="1"/>
</dbReference>
<dbReference type="InterPro" id="IPR027417">
    <property type="entry name" value="P-loop_NTPase"/>
</dbReference>
<reference evidence="2" key="1">
    <citation type="submission" date="2018-11" db="EMBL/GenBank/DDBJ databases">
        <authorList>
            <consortium name="Pathogen Informatics"/>
        </authorList>
    </citation>
    <scope>NUCLEOTIDE SEQUENCE</scope>
</reference>
<accession>A0A448WQ91</accession>
<sequence>MNLGGLFSFLGLVSDTIKLKNNEKYLILKDFSLIIEPGQTIALVGASGSGKSTIIHLLQRFYDPTEGQVRIDY</sequence>
<dbReference type="GO" id="GO:0016887">
    <property type="term" value="F:ATP hydrolysis activity"/>
    <property type="evidence" value="ECO:0007669"/>
    <property type="project" value="InterPro"/>
</dbReference>
<protein>
    <recommendedName>
        <fullName evidence="1">ABC transporter domain-containing protein</fullName>
    </recommendedName>
</protein>
<name>A0A448WQ91_9PLAT</name>
<dbReference type="Pfam" id="PF00005">
    <property type="entry name" value="ABC_tran"/>
    <property type="match status" value="1"/>
</dbReference>
<evidence type="ECO:0000313" key="3">
    <source>
        <dbReference type="Proteomes" id="UP000784294"/>
    </source>
</evidence>
<comment type="caution">
    <text evidence="2">The sequence shown here is derived from an EMBL/GenBank/DDBJ whole genome shotgun (WGS) entry which is preliminary data.</text>
</comment>
<dbReference type="EMBL" id="CAAALY010032562">
    <property type="protein sequence ID" value="VEL17427.1"/>
    <property type="molecule type" value="Genomic_DNA"/>
</dbReference>
<dbReference type="InterPro" id="IPR039421">
    <property type="entry name" value="Type_1_exporter"/>
</dbReference>
<dbReference type="OrthoDB" id="6500128at2759"/>
<dbReference type="GO" id="GO:0042626">
    <property type="term" value="F:ATPase-coupled transmembrane transporter activity"/>
    <property type="evidence" value="ECO:0007669"/>
    <property type="project" value="TreeGrafter"/>
</dbReference>
<dbReference type="AlphaFoldDB" id="A0A448WQ91"/>
<organism evidence="2 3">
    <name type="scientific">Protopolystoma xenopodis</name>
    <dbReference type="NCBI Taxonomy" id="117903"/>
    <lineage>
        <taxon>Eukaryota</taxon>
        <taxon>Metazoa</taxon>
        <taxon>Spiralia</taxon>
        <taxon>Lophotrochozoa</taxon>
        <taxon>Platyhelminthes</taxon>
        <taxon>Monogenea</taxon>
        <taxon>Polyopisthocotylea</taxon>
        <taxon>Polystomatidea</taxon>
        <taxon>Polystomatidae</taxon>
        <taxon>Protopolystoma</taxon>
    </lineage>
</organism>